<dbReference type="InterPro" id="IPR003607">
    <property type="entry name" value="HD/PDEase_dom"/>
</dbReference>
<dbReference type="Proteomes" id="UP000430146">
    <property type="component" value="Unassembled WGS sequence"/>
</dbReference>
<evidence type="ECO:0000313" key="2">
    <source>
        <dbReference type="EMBL" id="CAA0134835.1"/>
    </source>
</evidence>
<dbReference type="EMBL" id="CACSIP010000056">
    <property type="protein sequence ID" value="CAA0134835.1"/>
    <property type="molecule type" value="Genomic_DNA"/>
</dbReference>
<proteinExistence type="predicted"/>
<dbReference type="Pfam" id="PF01966">
    <property type="entry name" value="HD"/>
    <property type="match status" value="1"/>
</dbReference>
<evidence type="ECO:0000259" key="1">
    <source>
        <dbReference type="Pfam" id="PF01966"/>
    </source>
</evidence>
<evidence type="ECO:0000313" key="3">
    <source>
        <dbReference type="Proteomes" id="UP000430146"/>
    </source>
</evidence>
<dbReference type="SUPFAM" id="SSF109604">
    <property type="entry name" value="HD-domain/PDEase-like"/>
    <property type="match status" value="1"/>
</dbReference>
<dbReference type="Gene3D" id="1.10.3210.10">
    <property type="entry name" value="Hypothetical protein af1432"/>
    <property type="match status" value="1"/>
</dbReference>
<dbReference type="InterPro" id="IPR006674">
    <property type="entry name" value="HD_domain"/>
</dbReference>
<accession>A0A5S9RAA4</accession>
<dbReference type="AlphaFoldDB" id="A0A5S9RAA4"/>
<organism evidence="2 3">
    <name type="scientific">Mycolicibacterium vanbaalenii</name>
    <name type="common">Mycobacterium vanbaalenii</name>
    <dbReference type="NCBI Taxonomy" id="110539"/>
    <lineage>
        <taxon>Bacteria</taxon>
        <taxon>Bacillati</taxon>
        <taxon>Actinomycetota</taxon>
        <taxon>Actinomycetes</taxon>
        <taxon>Mycobacteriales</taxon>
        <taxon>Mycobacteriaceae</taxon>
        <taxon>Mycolicibacterium</taxon>
    </lineage>
</organism>
<keyword evidence="3" id="KW-1185">Reference proteome</keyword>
<reference evidence="2 3" key="1">
    <citation type="submission" date="2019-11" db="EMBL/GenBank/DDBJ databases">
        <authorList>
            <person name="Holert J."/>
        </authorList>
    </citation>
    <scope>NUCLEOTIDE SEQUENCE [LARGE SCALE GENOMIC DNA]</scope>
    <source>
        <strain evidence="2">BC8_1</strain>
    </source>
</reference>
<sequence length="235" mass="25356">MTFTDPTVTSLDLPDTDVATAARRLVETVSPDFVYNHSVRSYVFARELASDAGLRAGADYDDELLFLACVLHDLGVTDHANGSQRFEVDGADAAAAFLREQGVDAARTATVWNAIALHTSPGLAHRFGAIEGLAQQGIAVDIVGQGRERLRPGFAARVHATWPRHDLGYALAREIARQVHDNPAKGAPLTFPAHLHQLFYPDSGGLAWFDLVEAAGWNDRPTGPAVEVVKARRAP</sequence>
<gene>
    <name evidence="2" type="ORF">AELLOGFF_01881</name>
</gene>
<protein>
    <recommendedName>
        <fullName evidence="1">HD domain-containing protein</fullName>
    </recommendedName>
</protein>
<dbReference type="PANTHER" id="PTHR35569:SF1">
    <property type="entry name" value="CYANAMIDE HYDRATASE DDI2-RELATED"/>
    <property type="match status" value="1"/>
</dbReference>
<dbReference type="RefSeq" id="WP_234897754.1">
    <property type="nucleotide sequence ID" value="NZ_CACSIP010000056.1"/>
</dbReference>
<dbReference type="CDD" id="cd00077">
    <property type="entry name" value="HDc"/>
    <property type="match status" value="1"/>
</dbReference>
<dbReference type="PANTHER" id="PTHR35569">
    <property type="entry name" value="CYANAMIDE HYDRATASE DDI2-RELATED"/>
    <property type="match status" value="1"/>
</dbReference>
<feature type="domain" description="HD" evidence="1">
    <location>
        <begin position="34"/>
        <end position="123"/>
    </location>
</feature>
<name>A0A5S9RAA4_MYCVN</name>